<evidence type="ECO:0000313" key="2">
    <source>
        <dbReference type="EMBL" id="KZN49105.1"/>
    </source>
</evidence>
<keyword evidence="1" id="KW-1133">Transmembrane helix</keyword>
<feature type="transmembrane region" description="Helical" evidence="1">
    <location>
        <begin position="12"/>
        <end position="32"/>
    </location>
</feature>
<keyword evidence="1" id="KW-0472">Membrane</keyword>
<evidence type="ECO:0000313" key="3">
    <source>
        <dbReference type="Proteomes" id="UP000076503"/>
    </source>
</evidence>
<reference evidence="2 3" key="1">
    <citation type="submission" date="2013-07" db="EMBL/GenBank/DDBJ databases">
        <title>Comparative Genomic and Metabolomic Analysis of Twelve Strains of Pseudoalteromonas luteoviolacea.</title>
        <authorList>
            <person name="Vynne N.G."/>
            <person name="Mansson M."/>
            <person name="Gram L."/>
        </authorList>
    </citation>
    <scope>NUCLEOTIDE SEQUENCE [LARGE SCALE GENOMIC DNA]</scope>
    <source>
        <strain evidence="2 3">H33</strain>
    </source>
</reference>
<dbReference type="EMBL" id="AUXZ01000084">
    <property type="protein sequence ID" value="KZN49105.1"/>
    <property type="molecule type" value="Genomic_DNA"/>
</dbReference>
<keyword evidence="1" id="KW-0812">Transmembrane</keyword>
<feature type="transmembrane region" description="Helical" evidence="1">
    <location>
        <begin position="38"/>
        <end position="57"/>
    </location>
</feature>
<dbReference type="Proteomes" id="UP000076503">
    <property type="component" value="Unassembled WGS sequence"/>
</dbReference>
<gene>
    <name evidence="2" type="ORF">N476_20560</name>
</gene>
<dbReference type="PATRIC" id="fig|1365251.3.peg.3435"/>
<protein>
    <submittedName>
        <fullName evidence="2">Uncharacterized protein</fullName>
    </submittedName>
</protein>
<evidence type="ECO:0000256" key="1">
    <source>
        <dbReference type="SAM" id="Phobius"/>
    </source>
</evidence>
<proteinExistence type="predicted"/>
<dbReference type="PROSITE" id="PS51257">
    <property type="entry name" value="PROKAR_LIPOPROTEIN"/>
    <property type="match status" value="1"/>
</dbReference>
<sequence>MIIKPSKILVSLLSFMLIFAACTMAYFAWFALISEHKLVTVFCFVGSIVPIYILLLLKNSFFQPLVACENGLRHPALKTFNYQGFIPWQDISDIGYGKFSANYIVIKLRRDKASERNVKEKLVSGFSNSHLQLNVSIFGESSSDIAKKLNNAKFGRI</sequence>
<dbReference type="RefSeq" id="WP_063362770.1">
    <property type="nucleotide sequence ID" value="NZ_AUXZ01000084.1"/>
</dbReference>
<accession>A0A162AG16</accession>
<dbReference type="AlphaFoldDB" id="A0A162AG16"/>
<comment type="caution">
    <text evidence="2">The sequence shown here is derived from an EMBL/GenBank/DDBJ whole genome shotgun (WGS) entry which is preliminary data.</text>
</comment>
<organism evidence="2 3">
    <name type="scientific">Pseudoalteromonas luteoviolacea H33</name>
    <dbReference type="NCBI Taxonomy" id="1365251"/>
    <lineage>
        <taxon>Bacteria</taxon>
        <taxon>Pseudomonadati</taxon>
        <taxon>Pseudomonadota</taxon>
        <taxon>Gammaproteobacteria</taxon>
        <taxon>Alteromonadales</taxon>
        <taxon>Pseudoalteromonadaceae</taxon>
        <taxon>Pseudoalteromonas</taxon>
    </lineage>
</organism>
<name>A0A162AG16_9GAMM</name>